<dbReference type="GeneID" id="48972896"/>
<accession>A0A2A6LU78</accession>
<keyword evidence="4" id="KW-0274">FAD</keyword>
<keyword evidence="5" id="KW-0560">Oxidoreductase</keyword>
<feature type="domain" description="FAD-dependent oxidoreductase 2 FAD-binding" evidence="7">
    <location>
        <begin position="6"/>
        <end position="38"/>
    </location>
</feature>
<dbReference type="InterPro" id="IPR003953">
    <property type="entry name" value="FAD-dep_OxRdtase_2_FAD-bd"/>
</dbReference>
<proteinExistence type="inferred from homology"/>
<dbReference type="SUPFAM" id="SSF51905">
    <property type="entry name" value="FAD/NAD(P)-binding domain"/>
    <property type="match status" value="1"/>
</dbReference>
<dbReference type="GO" id="GO:0050660">
    <property type="term" value="F:flavin adenine dinucleotide binding"/>
    <property type="evidence" value="ECO:0007669"/>
    <property type="project" value="InterPro"/>
</dbReference>
<reference evidence="10 11" key="2">
    <citation type="submission" date="2017-09" db="EMBL/GenBank/DDBJ databases">
        <title>Comparative genomics of rhizobia isolated from Phaseolus vulgaris in China.</title>
        <authorList>
            <person name="Tong W."/>
        </authorList>
    </citation>
    <scope>NUCLEOTIDE SEQUENCE [LARGE SCALE GENOMIC DNA]</scope>
    <source>
        <strain evidence="10 11">PCH1</strain>
    </source>
</reference>
<dbReference type="EMBL" id="WISZ01000098">
    <property type="protein sequence ID" value="MQX09038.1"/>
    <property type="molecule type" value="Genomic_DNA"/>
</dbReference>
<reference evidence="9" key="3">
    <citation type="submission" date="2019-10" db="EMBL/GenBank/DDBJ databases">
        <authorList>
            <person name="Sugawara M."/>
            <person name="Epstein B."/>
            <person name="Badgley B."/>
            <person name="Unno T."/>
            <person name="Xu L."/>
            <person name="Reese J."/>
            <person name="Gyaneshwar P."/>
            <person name="Denny R."/>
            <person name="Mudege J."/>
            <person name="Bharti A."/>
            <person name="Farmer A."/>
            <person name="May G."/>
            <person name="Woodward J."/>
            <person name="Medigue C."/>
            <person name="Vallenet D."/>
            <person name="Lajus A."/>
            <person name="Rouy Z."/>
            <person name="Martinez-Vaz B."/>
            <person name="Tiffin P."/>
            <person name="Young N."/>
            <person name="Sadowsky M."/>
        </authorList>
    </citation>
    <scope>NUCLEOTIDE SEQUENCE</scope>
    <source>
        <strain evidence="9">USDA205</strain>
    </source>
</reference>
<evidence type="ECO:0000256" key="4">
    <source>
        <dbReference type="ARBA" id="ARBA00022827"/>
    </source>
</evidence>
<organism evidence="10 11">
    <name type="scientific">Rhizobium fredii</name>
    <name type="common">Sinorhizobium fredii</name>
    <dbReference type="NCBI Taxonomy" id="380"/>
    <lineage>
        <taxon>Bacteria</taxon>
        <taxon>Pseudomonadati</taxon>
        <taxon>Pseudomonadota</taxon>
        <taxon>Alphaproteobacteria</taxon>
        <taxon>Hyphomicrobiales</taxon>
        <taxon>Rhizobiaceae</taxon>
        <taxon>Sinorhizobium/Ensifer group</taxon>
        <taxon>Sinorhizobium</taxon>
    </lineage>
</organism>
<dbReference type="InterPro" id="IPR051473">
    <property type="entry name" value="P2Ox-like"/>
</dbReference>
<evidence type="ECO:0000313" key="9">
    <source>
        <dbReference type="EMBL" id="MQX09038.1"/>
    </source>
</evidence>
<dbReference type="Proteomes" id="UP000466694">
    <property type="component" value="Unassembled WGS sequence"/>
</dbReference>
<comment type="cofactor">
    <cofactor evidence="1">
        <name>FAD</name>
        <dbReference type="ChEBI" id="CHEBI:57692"/>
    </cofactor>
</comment>
<dbReference type="EMBL" id="NWTC01000018">
    <property type="protein sequence ID" value="PDT45796.1"/>
    <property type="molecule type" value="Genomic_DNA"/>
</dbReference>
<comment type="similarity">
    <text evidence="2">Belongs to the GMC oxidoreductase family.</text>
</comment>
<gene>
    <name evidence="10" type="ORF">CO661_21775</name>
    <name evidence="9" type="ORF">GHK48_12250</name>
</gene>
<dbReference type="PANTHER" id="PTHR42784">
    <property type="entry name" value="PYRANOSE 2-OXIDASE"/>
    <property type="match status" value="1"/>
</dbReference>
<protein>
    <submittedName>
        <fullName evidence="9">FAD-binding protein</fullName>
    </submittedName>
    <submittedName>
        <fullName evidence="10">GMC family oxidoreductase</fullName>
    </submittedName>
</protein>
<evidence type="ECO:0000256" key="2">
    <source>
        <dbReference type="ARBA" id="ARBA00010790"/>
    </source>
</evidence>
<evidence type="ECO:0000313" key="11">
    <source>
        <dbReference type="Proteomes" id="UP000220353"/>
    </source>
</evidence>
<evidence type="ECO:0000256" key="1">
    <source>
        <dbReference type="ARBA" id="ARBA00001974"/>
    </source>
</evidence>
<dbReference type="Gene3D" id="3.50.50.60">
    <property type="entry name" value="FAD/NAD(P)-binding domain"/>
    <property type="match status" value="2"/>
</dbReference>
<dbReference type="GO" id="GO:0016614">
    <property type="term" value="F:oxidoreductase activity, acting on CH-OH group of donors"/>
    <property type="evidence" value="ECO:0007669"/>
    <property type="project" value="InterPro"/>
</dbReference>
<dbReference type="Pfam" id="PF00732">
    <property type="entry name" value="GMC_oxred_N"/>
    <property type="match status" value="1"/>
</dbReference>
<evidence type="ECO:0000313" key="12">
    <source>
        <dbReference type="Proteomes" id="UP000466694"/>
    </source>
</evidence>
<sequence length="507" mass="55580">MQQVADIVIIGSGIGGSSLAYSLAGCGKRIVILERGEYLKDTPEARDDVAIFQKGFFRSTEEWLGTDGQSFLPGNYYYVGGNSKFFGAVMYRYRAEDFEPRPHMQGRSPGWPLSYADMEPWYERAEEIYSVRGTGEQDPTEPPRSHPYRFPAVPDEPAIAAVRDRLRKAGVHPASLPLAIDIEEWLRRAKTGWDAFPNTGRGKIDAEVGPLASALAHPNVSVITGANVVRLETDPSGTKVTAAVFIKDGREQRIGADTFAVAAGAVQSAALLLRSANEAHPRGLANGSDQLGRNFMNHNTTAMLTIDPRSRNTAVYQKTLAFNDFYNKDPDTGFPLGNVQLLGHITGNILKAQTPTVPAWMAGLMARYAYGWFLTSEDLPSPESRVMVRDGKIVMHWVRSNMRAHETLIKRTRDVMRRAGFPIVLTRTFGRKTTSHQCGTARLGDDPKSSVVSLDCRAHDLDNLYVTDASVLPTSAAVNPALTIAALAIKAGQSIRARFDGREDLNG</sequence>
<evidence type="ECO:0000256" key="3">
    <source>
        <dbReference type="ARBA" id="ARBA00022630"/>
    </source>
</evidence>
<dbReference type="Pfam" id="PF05199">
    <property type="entry name" value="GMC_oxred_C"/>
    <property type="match status" value="1"/>
</dbReference>
<name>A0A2A6LU78_RHIFR</name>
<dbReference type="AlphaFoldDB" id="A0A2A6LU78"/>
<evidence type="ECO:0000256" key="5">
    <source>
        <dbReference type="ARBA" id="ARBA00023002"/>
    </source>
</evidence>
<dbReference type="InterPro" id="IPR007867">
    <property type="entry name" value="GMC_OxRtase_C"/>
</dbReference>
<evidence type="ECO:0000259" key="7">
    <source>
        <dbReference type="Pfam" id="PF00890"/>
    </source>
</evidence>
<evidence type="ECO:0000259" key="8">
    <source>
        <dbReference type="Pfam" id="PF05199"/>
    </source>
</evidence>
<dbReference type="RefSeq" id="WP_037393367.1">
    <property type="nucleotide sequence ID" value="NZ_BJNI01000004.1"/>
</dbReference>
<dbReference type="Pfam" id="PF00890">
    <property type="entry name" value="FAD_binding_2"/>
    <property type="match status" value="1"/>
</dbReference>
<feature type="domain" description="Glucose-methanol-choline oxidoreductase C-terminal" evidence="8">
    <location>
        <begin position="431"/>
        <end position="488"/>
    </location>
</feature>
<dbReference type="InterPro" id="IPR000172">
    <property type="entry name" value="GMC_OxRdtase_N"/>
</dbReference>
<dbReference type="Proteomes" id="UP000220353">
    <property type="component" value="Unassembled WGS sequence"/>
</dbReference>
<comment type="caution">
    <text evidence="10">The sequence shown here is derived from an EMBL/GenBank/DDBJ whole genome shotgun (WGS) entry which is preliminary data.</text>
</comment>
<feature type="domain" description="Glucose-methanol-choline oxidoreductase N-terminal" evidence="6">
    <location>
        <begin position="189"/>
        <end position="299"/>
    </location>
</feature>
<evidence type="ECO:0000259" key="6">
    <source>
        <dbReference type="Pfam" id="PF00732"/>
    </source>
</evidence>
<evidence type="ECO:0000313" key="10">
    <source>
        <dbReference type="EMBL" id="PDT45796.1"/>
    </source>
</evidence>
<dbReference type="InterPro" id="IPR036188">
    <property type="entry name" value="FAD/NAD-bd_sf"/>
</dbReference>
<reference evidence="9 12" key="1">
    <citation type="journal article" date="2013" name="Genome Biol.">
        <title>Comparative genomics of the core and accessory genomes of 48 Sinorhizobium strains comprising five genospecies.</title>
        <authorList>
            <person name="Sugawara M."/>
            <person name="Epstein B."/>
            <person name="Badgley B.D."/>
            <person name="Unno T."/>
            <person name="Xu L."/>
            <person name="Reese J."/>
            <person name="Gyaneshwar P."/>
            <person name="Denny R."/>
            <person name="Mudge J."/>
            <person name="Bharti A.K."/>
            <person name="Farmer A.D."/>
            <person name="May G.D."/>
            <person name="Woodward J.E."/>
            <person name="Medigue C."/>
            <person name="Vallenet D."/>
            <person name="Lajus A."/>
            <person name="Rouy Z."/>
            <person name="Martinez-Vaz B."/>
            <person name="Tiffin P."/>
            <person name="Young N.D."/>
            <person name="Sadowsky M.J."/>
        </authorList>
    </citation>
    <scope>NUCLEOTIDE SEQUENCE [LARGE SCALE GENOMIC DNA]</scope>
    <source>
        <strain evidence="9 12">USDA205</strain>
    </source>
</reference>
<dbReference type="PANTHER" id="PTHR42784:SF1">
    <property type="entry name" value="PYRANOSE 2-OXIDASE"/>
    <property type="match status" value="1"/>
</dbReference>
<keyword evidence="3" id="KW-0285">Flavoprotein</keyword>